<proteinExistence type="predicted"/>
<evidence type="ECO:0000313" key="2">
    <source>
        <dbReference type="EMBL" id="MBG6141581.1"/>
    </source>
</evidence>
<organism evidence="2 3">
    <name type="scientific">Longispora fulva</name>
    <dbReference type="NCBI Taxonomy" id="619741"/>
    <lineage>
        <taxon>Bacteria</taxon>
        <taxon>Bacillati</taxon>
        <taxon>Actinomycetota</taxon>
        <taxon>Actinomycetes</taxon>
        <taxon>Micromonosporales</taxon>
        <taxon>Micromonosporaceae</taxon>
        <taxon>Longispora</taxon>
    </lineage>
</organism>
<feature type="compositionally biased region" description="Polar residues" evidence="1">
    <location>
        <begin position="382"/>
        <end position="396"/>
    </location>
</feature>
<dbReference type="RefSeq" id="WP_197007977.1">
    <property type="nucleotide sequence ID" value="NZ_BONS01000013.1"/>
</dbReference>
<dbReference type="EMBL" id="JADOUF010000001">
    <property type="protein sequence ID" value="MBG6141581.1"/>
    <property type="molecule type" value="Genomic_DNA"/>
</dbReference>
<evidence type="ECO:0000256" key="1">
    <source>
        <dbReference type="SAM" id="MobiDB-lite"/>
    </source>
</evidence>
<sequence>MGDTDRMKVLRVSLWLWDDLLNGGDGSLFPPENREITLRTVGGYLIGADSRIRPAAELRTFLRAWLQPLDGRSTASSRLTHDLETFFASWGLSNRATALERWRALGSPVRIDPTPYLKRATGWGDNKPTSDGHFRYEHLEAAELYPDRAAGRLVDDGVAQLLNVGLAWGEPKPGRLEMEMRQWLTPRVASQLKLFDQSTQGSPGTPTTEVTRLAFLLAVGAALRRYVEFRPDRARPEDAVFLALATDLESDWSNPPELEELIQLSVDTDLLGAHGDQGPQEDLGVEFADFRAVFRTFARTGRDFGLAPRPTSAFGEDAALWTSRRLAIILELAISDVRVGSSELRSPVADQLASLVDRLVDTMVRQKDTSEMLELQRELRSRSVSPPGRNSPQESGTFLHDLLARLTASGRKGTTALSRSDTPADWKSIDMLVFNATNYLAGSGRLGPEGLLKSFAAELPAAVTALTSGKDGVAELALPPVDARWQLLEASGRALISRPDAVGSIVVAGSFAELGWFVANEQPPHRMREIFDSVQQELRSLSNGQLAFDLAGTITRILRARPLADSKKANFHIAQRVADESVKYGAWVLRNVVRTEHALTVSRVMAALTGLQLSLLQAGGVYVRSAETELIVEMGQRVNSRARQWHPEYIRDLATSAYTFTNLAVARLHEIRTAHKAGLVTFRELNYPTTAAASTASMGMRTLLLWATMHLAYPDRQPREVSLLVQSVPAQFCDMLKLEHLSSLNFAEMTRIAMYYAFLSGDFSHPARGARTWHPETPPHLRPTAGALLDLDACDQYLIEKGFDTGILDVLHVDRIFRLLNETSEGRYKSWRDNDANPLKRKPERFTRGPTHMAFAQAWDTTLNL</sequence>
<keyword evidence="3" id="KW-1185">Reference proteome</keyword>
<protein>
    <submittedName>
        <fullName evidence="2">Uncharacterized protein</fullName>
    </submittedName>
</protein>
<feature type="region of interest" description="Disordered" evidence="1">
    <location>
        <begin position="377"/>
        <end position="396"/>
    </location>
</feature>
<evidence type="ECO:0000313" key="3">
    <source>
        <dbReference type="Proteomes" id="UP000622552"/>
    </source>
</evidence>
<comment type="caution">
    <text evidence="2">The sequence shown here is derived from an EMBL/GenBank/DDBJ whole genome shotgun (WGS) entry which is preliminary data.</text>
</comment>
<name>A0A8J7GNA7_9ACTN</name>
<accession>A0A8J7GNA7</accession>
<dbReference type="AlphaFoldDB" id="A0A8J7GNA7"/>
<gene>
    <name evidence="2" type="ORF">IW245_007775</name>
</gene>
<reference evidence="2" key="1">
    <citation type="submission" date="2020-11" db="EMBL/GenBank/DDBJ databases">
        <title>Sequencing the genomes of 1000 actinobacteria strains.</title>
        <authorList>
            <person name="Klenk H.-P."/>
        </authorList>
    </citation>
    <scope>NUCLEOTIDE SEQUENCE</scope>
    <source>
        <strain evidence="2">DSM 45356</strain>
    </source>
</reference>
<dbReference type="Proteomes" id="UP000622552">
    <property type="component" value="Unassembled WGS sequence"/>
</dbReference>